<dbReference type="KEGG" id="btab:109029677"/>
<dbReference type="PROSITE" id="PS00976">
    <property type="entry name" value="NMT_2"/>
    <property type="match status" value="1"/>
</dbReference>
<dbReference type="InterPro" id="IPR016181">
    <property type="entry name" value="Acyl_CoA_acyltransferase"/>
</dbReference>
<evidence type="ECO:0000256" key="1">
    <source>
        <dbReference type="ARBA" id="ARBA00009469"/>
    </source>
</evidence>
<proteinExistence type="inferred from homology"/>
<dbReference type="FunFam" id="3.40.630.30:FF:000042">
    <property type="entry name" value="Glycylpeptide N-tetradecanoyltransferase"/>
    <property type="match status" value="1"/>
</dbReference>
<evidence type="ECO:0000259" key="8">
    <source>
        <dbReference type="Pfam" id="PF01233"/>
    </source>
</evidence>
<evidence type="ECO:0000256" key="2">
    <source>
        <dbReference type="ARBA" id="ARBA00012923"/>
    </source>
</evidence>
<feature type="domain" description="Glycylpeptide N-tetradecanoyltransferase C-terminal" evidence="9">
    <location>
        <begin position="264"/>
        <end position="442"/>
    </location>
</feature>
<dbReference type="Gene3D" id="3.40.630.170">
    <property type="match status" value="1"/>
</dbReference>
<protein>
    <recommendedName>
        <fullName evidence="2 5">Glycylpeptide N-tetradecanoyltransferase</fullName>
        <ecNumber evidence="2 5">2.3.1.97</ecNumber>
    </recommendedName>
</protein>
<dbReference type="InterPro" id="IPR022678">
    <property type="entry name" value="NMT_CS"/>
</dbReference>
<comment type="function">
    <text evidence="5">Adds a myristoyl group to the N-terminal glycine residue of certain cellular proteins.</text>
</comment>
<dbReference type="GO" id="GO:0004379">
    <property type="term" value="F:glycylpeptide N-tetradecanoyltransferase activity"/>
    <property type="evidence" value="ECO:0007669"/>
    <property type="project" value="UniProtKB-EC"/>
</dbReference>
<dbReference type="PANTHER" id="PTHR11377:SF5">
    <property type="entry name" value="GLYCYLPEPTIDE N-TETRADECANOYLTRANSFERASE"/>
    <property type="match status" value="1"/>
</dbReference>
<dbReference type="GO" id="GO:0005737">
    <property type="term" value="C:cytoplasm"/>
    <property type="evidence" value="ECO:0007669"/>
    <property type="project" value="TreeGrafter"/>
</dbReference>
<keyword evidence="11" id="KW-1185">Reference proteome</keyword>
<dbReference type="InterPro" id="IPR022677">
    <property type="entry name" value="NMT_C"/>
</dbReference>
<dbReference type="InterPro" id="IPR000903">
    <property type="entry name" value="NMT"/>
</dbReference>
<evidence type="ECO:0000256" key="6">
    <source>
        <dbReference type="RuleBase" id="RU004178"/>
    </source>
</evidence>
<dbReference type="PIRSF" id="PIRSF015892">
    <property type="entry name" value="N-myristl_transf"/>
    <property type="match status" value="1"/>
</dbReference>
<evidence type="ECO:0000256" key="3">
    <source>
        <dbReference type="ARBA" id="ARBA00022679"/>
    </source>
</evidence>
<evidence type="ECO:0000256" key="4">
    <source>
        <dbReference type="ARBA" id="ARBA00023315"/>
    </source>
</evidence>
<dbReference type="AlphaFoldDB" id="A0A9P0AJC8"/>
<dbReference type="FunFam" id="3.40.630.170:FF:000001">
    <property type="entry name" value="Glycylpeptide N-tetradecanoyltransferase"/>
    <property type="match status" value="1"/>
</dbReference>
<feature type="domain" description="Glycylpeptide N-tetradecanoyltransferase N-terminal" evidence="8">
    <location>
        <begin position="91"/>
        <end position="250"/>
    </location>
</feature>
<name>A0A9P0AJC8_BEMTA</name>
<dbReference type="SUPFAM" id="SSF55729">
    <property type="entry name" value="Acyl-CoA N-acyltransferases (Nat)"/>
    <property type="match status" value="2"/>
</dbReference>
<dbReference type="OrthoDB" id="60315at2759"/>
<dbReference type="Pfam" id="PF02799">
    <property type="entry name" value="NMT_C"/>
    <property type="match status" value="1"/>
</dbReference>
<evidence type="ECO:0000259" key="9">
    <source>
        <dbReference type="Pfam" id="PF02799"/>
    </source>
</evidence>
<keyword evidence="3 5" id="KW-0808">Transferase</keyword>
<dbReference type="EMBL" id="OU963868">
    <property type="protein sequence ID" value="CAH0393029.1"/>
    <property type="molecule type" value="Genomic_DNA"/>
</dbReference>
<keyword evidence="4 5" id="KW-0012">Acyltransferase</keyword>
<dbReference type="InterPro" id="IPR022676">
    <property type="entry name" value="NMT_N"/>
</dbReference>
<sequence>MQQSNTSKDSNNTKKRNRRKKTETNEEEASGDGSEVTTRNISFRDLRKAMEAISLQQRPAKTTEEAMQKQFHFWNTQPVPKIDEKITVNEPIEANKTDEDIRQEPYGLPDGFQWDTLNLEDPLVLAELYTLLNENYVEDDDSMFRFDYPSQFLKWALQPPGWRQDWHCGVRVTKSKRLVGFISAIPATLSVYDVPQKMVEINFLCVHKKLRSKRVAPVLIREITRRVNLAGIFQAVYTAGVVLPKPVGTCRYWHRSLNPKKLIEVKFSHLSRHMTMQRTLKLYKLPEAPKTPGFRKLTLKDLPNCQKLLAEYLKKFDLIPVFSEEEFKHWFLPQPGIVDAYIVETDGEITDMVSFYTLPSTVMHHPVHRTLKAAYSFYNVSNKTNWIDLMQDALIAAKNDGFDVFNALDLMENKEFLEPLKFGIGDGNLQYYLYNWRCPPIAPNKIGLVLQ</sequence>
<accession>A0A9P0AJC8</accession>
<evidence type="ECO:0000256" key="7">
    <source>
        <dbReference type="SAM" id="MobiDB-lite"/>
    </source>
</evidence>
<evidence type="ECO:0000313" key="10">
    <source>
        <dbReference type="EMBL" id="CAH0393029.1"/>
    </source>
</evidence>
<gene>
    <name evidence="10" type="ORF">BEMITA_LOCUS11478</name>
</gene>
<evidence type="ECO:0000313" key="11">
    <source>
        <dbReference type="Proteomes" id="UP001152759"/>
    </source>
</evidence>
<evidence type="ECO:0000256" key="5">
    <source>
        <dbReference type="RuleBase" id="RU000586"/>
    </source>
</evidence>
<dbReference type="PROSITE" id="PS00975">
    <property type="entry name" value="NMT_1"/>
    <property type="match status" value="1"/>
</dbReference>
<comment type="similarity">
    <text evidence="1 6">Belongs to the NMT family.</text>
</comment>
<reference evidence="10" key="1">
    <citation type="submission" date="2021-12" db="EMBL/GenBank/DDBJ databases">
        <authorList>
            <person name="King R."/>
        </authorList>
    </citation>
    <scope>NUCLEOTIDE SEQUENCE</scope>
</reference>
<dbReference type="Pfam" id="PF01233">
    <property type="entry name" value="NMT"/>
    <property type="match status" value="1"/>
</dbReference>
<dbReference type="Proteomes" id="UP001152759">
    <property type="component" value="Chromosome 7"/>
</dbReference>
<feature type="region of interest" description="Disordered" evidence="7">
    <location>
        <begin position="1"/>
        <end position="41"/>
    </location>
</feature>
<comment type="catalytic activity">
    <reaction evidence="5">
        <text>N-terminal glycyl-[protein] + tetradecanoyl-CoA = N-tetradecanoylglycyl-[protein] + CoA + H(+)</text>
        <dbReference type="Rhea" id="RHEA:15521"/>
        <dbReference type="Rhea" id="RHEA-COMP:12666"/>
        <dbReference type="Rhea" id="RHEA-COMP:12667"/>
        <dbReference type="ChEBI" id="CHEBI:15378"/>
        <dbReference type="ChEBI" id="CHEBI:57287"/>
        <dbReference type="ChEBI" id="CHEBI:57385"/>
        <dbReference type="ChEBI" id="CHEBI:64723"/>
        <dbReference type="ChEBI" id="CHEBI:133050"/>
        <dbReference type="EC" id="2.3.1.97"/>
    </reaction>
</comment>
<dbReference type="PANTHER" id="PTHR11377">
    <property type="entry name" value="N-MYRISTOYL TRANSFERASE"/>
    <property type="match status" value="1"/>
</dbReference>
<organism evidence="10 11">
    <name type="scientific">Bemisia tabaci</name>
    <name type="common">Sweetpotato whitefly</name>
    <name type="synonym">Aleurodes tabaci</name>
    <dbReference type="NCBI Taxonomy" id="7038"/>
    <lineage>
        <taxon>Eukaryota</taxon>
        <taxon>Metazoa</taxon>
        <taxon>Ecdysozoa</taxon>
        <taxon>Arthropoda</taxon>
        <taxon>Hexapoda</taxon>
        <taxon>Insecta</taxon>
        <taxon>Pterygota</taxon>
        <taxon>Neoptera</taxon>
        <taxon>Paraneoptera</taxon>
        <taxon>Hemiptera</taxon>
        <taxon>Sternorrhyncha</taxon>
        <taxon>Aleyrodoidea</taxon>
        <taxon>Aleyrodidae</taxon>
        <taxon>Aleyrodinae</taxon>
        <taxon>Bemisia</taxon>
    </lineage>
</organism>
<feature type="compositionally biased region" description="Low complexity" evidence="7">
    <location>
        <begin position="1"/>
        <end position="10"/>
    </location>
</feature>
<dbReference type="EC" id="2.3.1.97" evidence="2 5"/>